<dbReference type="GO" id="GO:0046933">
    <property type="term" value="F:proton-transporting ATP synthase activity, rotational mechanism"/>
    <property type="evidence" value="ECO:0007669"/>
    <property type="project" value="UniProtKB-UniRule"/>
</dbReference>
<sequence length="212" mass="24928">MSQQVLRLVRPTKIEFIRLRRRLAIARRLYKVLKDRLLILTQEFIAEVKEAYELRKKIHELIVTCDTERNKALTYTTPQQLNDFIAVRVEGLNVVVGTRVVAGVRIPLLELEVKEGVYKTTAYPITLEAVGKCYDEVLKYSLRLAELEASIALIGKEVQRVKRRVNALENIVIPRLIATIKYLRMKFEEREREDKIRRKRIKQILMRKSEAR</sequence>
<keyword evidence="4" id="KW-0375">Hydrogen ion transport</keyword>
<dbReference type="PANTHER" id="PTHR11671">
    <property type="entry name" value="V-TYPE ATP SYNTHASE SUBUNIT D"/>
    <property type="match status" value="1"/>
</dbReference>
<accession>A0A2R7Y5I5</accession>
<dbReference type="GO" id="GO:0046961">
    <property type="term" value="F:proton-transporting ATPase activity, rotational mechanism"/>
    <property type="evidence" value="ECO:0007669"/>
    <property type="project" value="InterPro"/>
</dbReference>
<dbReference type="HAMAP" id="MF_00271">
    <property type="entry name" value="ATP_synth_D_arch"/>
    <property type="match status" value="1"/>
</dbReference>
<keyword evidence="4" id="KW-0066">ATP synthesis</keyword>
<keyword evidence="4" id="KW-1003">Cell membrane</keyword>
<dbReference type="GO" id="GO:0042777">
    <property type="term" value="P:proton motive force-driven plasma membrane ATP synthesis"/>
    <property type="evidence" value="ECO:0007669"/>
    <property type="project" value="UniProtKB-UniRule"/>
</dbReference>
<evidence type="ECO:0000313" key="5">
    <source>
        <dbReference type="EMBL" id="PUA32774.1"/>
    </source>
</evidence>
<evidence type="ECO:0000256" key="3">
    <source>
        <dbReference type="ARBA" id="ARBA00023065"/>
    </source>
</evidence>
<comment type="function">
    <text evidence="4">Component of the A-type ATP synthase that produces ATP from ADP in the presence of a proton gradient across the membrane.</text>
</comment>
<keyword evidence="2 4" id="KW-0813">Transport</keyword>
<evidence type="ECO:0000256" key="4">
    <source>
        <dbReference type="HAMAP-Rule" id="MF_00271"/>
    </source>
</evidence>
<dbReference type="AlphaFoldDB" id="A0A2R7Y5I5"/>
<dbReference type="NCBIfam" id="TIGR00309">
    <property type="entry name" value="V_ATPase_subD"/>
    <property type="match status" value="1"/>
</dbReference>
<gene>
    <name evidence="4" type="primary">atpD</name>
    <name evidence="5" type="ORF">B7O98_04815</name>
</gene>
<evidence type="ECO:0000256" key="1">
    <source>
        <dbReference type="ARBA" id="ARBA00005850"/>
    </source>
</evidence>
<proteinExistence type="inferred from homology"/>
<organism evidence="5 6">
    <name type="scientific">Zestosphaera tikiterensis</name>
    <dbReference type="NCBI Taxonomy" id="1973259"/>
    <lineage>
        <taxon>Archaea</taxon>
        <taxon>Thermoproteota</taxon>
        <taxon>Thermoprotei</taxon>
        <taxon>Desulfurococcales</taxon>
        <taxon>Desulfurococcaceae</taxon>
        <taxon>Zestosphaera</taxon>
    </lineage>
</organism>
<name>A0A2R7Y5I5_9CREN</name>
<comment type="caution">
    <text evidence="5">The sequence shown here is derived from an EMBL/GenBank/DDBJ whole genome shotgun (WGS) entry which is preliminary data.</text>
</comment>
<keyword evidence="4" id="KW-0472">Membrane</keyword>
<evidence type="ECO:0000313" key="6">
    <source>
        <dbReference type="Proteomes" id="UP000244093"/>
    </source>
</evidence>
<protein>
    <recommendedName>
        <fullName evidence="4">A-type ATP synthase subunit D</fullName>
    </recommendedName>
</protein>
<dbReference type="GO" id="GO:0005524">
    <property type="term" value="F:ATP binding"/>
    <property type="evidence" value="ECO:0007669"/>
    <property type="project" value="UniProtKB-UniRule"/>
</dbReference>
<comment type="similarity">
    <text evidence="1 4">Belongs to the V-ATPase D subunit family.</text>
</comment>
<comment type="subcellular location">
    <subcellularLocation>
        <location evidence="4">Cell membrane</location>
        <topology evidence="4">Peripheral membrane protein</topology>
    </subcellularLocation>
</comment>
<dbReference type="Proteomes" id="UP000244093">
    <property type="component" value="Unassembled WGS sequence"/>
</dbReference>
<dbReference type="Pfam" id="PF01813">
    <property type="entry name" value="ATP-synt_D"/>
    <property type="match status" value="1"/>
</dbReference>
<dbReference type="GO" id="GO:0005886">
    <property type="term" value="C:plasma membrane"/>
    <property type="evidence" value="ECO:0007669"/>
    <property type="project" value="UniProtKB-SubCell"/>
</dbReference>
<keyword evidence="3 4" id="KW-0406">Ion transport</keyword>
<dbReference type="EMBL" id="NBVN01000003">
    <property type="protein sequence ID" value="PUA32774.1"/>
    <property type="molecule type" value="Genomic_DNA"/>
</dbReference>
<comment type="subunit">
    <text evidence="4">Has multiple subunits with at least A(3), B(3), C, D, E, F, H, I and proteolipid K(x).</text>
</comment>
<evidence type="ECO:0000256" key="2">
    <source>
        <dbReference type="ARBA" id="ARBA00022448"/>
    </source>
</evidence>
<dbReference type="Gene3D" id="1.10.287.3240">
    <property type="match status" value="1"/>
</dbReference>
<reference evidence="5 6" key="1">
    <citation type="journal article" date="2018" name="Syst. Appl. Microbiol.">
        <title>A new symbiotic nanoarchaeote (Candidatus Nanoclepta minutus) and its host (Zestosphaera tikiterensis gen. nov., sp. nov.) from a New Zealand hot spring.</title>
        <authorList>
            <person name="St John E."/>
            <person name="Liu Y."/>
            <person name="Podar M."/>
            <person name="Stott M.B."/>
            <person name="Meneghin J."/>
            <person name="Chen Z."/>
            <person name="Lagutin K."/>
            <person name="Mitchell K."/>
            <person name="Reysenbach A.L."/>
        </authorList>
    </citation>
    <scope>NUCLEOTIDE SEQUENCE [LARGE SCALE GENOMIC DNA]</scope>
    <source>
        <strain evidence="5">NZ3</strain>
    </source>
</reference>
<dbReference type="InterPro" id="IPR002699">
    <property type="entry name" value="V_ATPase_D"/>
</dbReference>